<evidence type="ECO:0000259" key="2">
    <source>
        <dbReference type="SMART" id="SM00974"/>
    </source>
</evidence>
<sequence>MAKNKHSPQKSICAPQDGALSDPNPCNWAISRANADRKNRNKTDNKKEIKKYNPLDDPSPANWKIARNGQLIQTHNKNVNDLGFVYVLSNSLLQRNLIKIGKTNRSINKRISELQTTGVPGKFKLEFALETANCSIVEREVHKELSEYLVSKEFFKIDIDTAEETIREVSKKQSEIST</sequence>
<protein>
    <recommendedName>
        <fullName evidence="2">Bacteriophage T5 Orf172 DNA-binding domain-containing protein</fullName>
    </recommendedName>
</protein>
<feature type="compositionally biased region" description="Basic and acidic residues" evidence="1">
    <location>
        <begin position="34"/>
        <end position="54"/>
    </location>
</feature>
<name>A0A2Z6B1W6_9BACT</name>
<feature type="domain" description="Bacteriophage T5 Orf172 DNA-binding" evidence="2">
    <location>
        <begin position="92"/>
        <end position="169"/>
    </location>
</feature>
<dbReference type="Proteomes" id="UP000269883">
    <property type="component" value="Chromosome"/>
</dbReference>
<reference evidence="3 4" key="1">
    <citation type="journal article" date="2018" name="Sci. Adv.">
        <title>Multi-heme cytochromes provide a pathway for survival in energy-limited environments.</title>
        <authorList>
            <person name="Deng X."/>
            <person name="Dohmae N."/>
            <person name="Nealson K.H."/>
            <person name="Hashimoto K."/>
            <person name="Okamoto A."/>
        </authorList>
    </citation>
    <scope>NUCLEOTIDE SEQUENCE [LARGE SCALE GENOMIC DNA]</scope>
    <source>
        <strain evidence="3 4">IS5</strain>
    </source>
</reference>
<dbReference type="AlphaFoldDB" id="A0A2Z6B1W6"/>
<evidence type="ECO:0000313" key="4">
    <source>
        <dbReference type="Proteomes" id="UP000269883"/>
    </source>
</evidence>
<accession>A0A2Z6B1W6</accession>
<dbReference type="EMBL" id="AP017378">
    <property type="protein sequence ID" value="BBD09492.1"/>
    <property type="molecule type" value="Genomic_DNA"/>
</dbReference>
<evidence type="ECO:0000313" key="3">
    <source>
        <dbReference type="EMBL" id="BBD09492.1"/>
    </source>
</evidence>
<evidence type="ECO:0000256" key="1">
    <source>
        <dbReference type="SAM" id="MobiDB-lite"/>
    </source>
</evidence>
<dbReference type="SMART" id="SM00974">
    <property type="entry name" value="T5orf172"/>
    <property type="match status" value="1"/>
</dbReference>
<keyword evidence="4" id="KW-1185">Reference proteome</keyword>
<dbReference type="KEGG" id="dfl:DFE_2766"/>
<dbReference type="InterPro" id="IPR018306">
    <property type="entry name" value="Phage_T5_Orf172_DNA-bd"/>
</dbReference>
<proteinExistence type="predicted"/>
<dbReference type="Pfam" id="PF10544">
    <property type="entry name" value="T5orf172"/>
    <property type="match status" value="1"/>
</dbReference>
<dbReference type="RefSeq" id="WP_172961762.1">
    <property type="nucleotide sequence ID" value="NZ_AP017378.1"/>
</dbReference>
<feature type="region of interest" description="Disordered" evidence="1">
    <location>
        <begin position="1"/>
        <end position="55"/>
    </location>
</feature>
<gene>
    <name evidence="3" type="ORF">DFE_2766</name>
</gene>
<organism evidence="3 4">
    <name type="scientific">Desulfovibrio ferrophilus</name>
    <dbReference type="NCBI Taxonomy" id="241368"/>
    <lineage>
        <taxon>Bacteria</taxon>
        <taxon>Pseudomonadati</taxon>
        <taxon>Thermodesulfobacteriota</taxon>
        <taxon>Desulfovibrionia</taxon>
        <taxon>Desulfovibrionales</taxon>
        <taxon>Desulfovibrionaceae</taxon>
        <taxon>Desulfovibrio</taxon>
    </lineage>
</organism>